<dbReference type="PANTHER" id="PTHR45036:SF1">
    <property type="entry name" value="METHYLTRANSFERASE LIKE 7A"/>
    <property type="match status" value="1"/>
</dbReference>
<dbReference type="EMBL" id="CADCWE010000144">
    <property type="protein sequence ID" value="CAA9544384.1"/>
    <property type="molecule type" value="Genomic_DNA"/>
</dbReference>
<protein>
    <submittedName>
        <fullName evidence="2">Phosphatidylethanolamine N-methyltransferase</fullName>
        <ecNumber evidence="2">2.1.1.17</ecNumber>
    </submittedName>
</protein>
<dbReference type="InterPro" id="IPR013216">
    <property type="entry name" value="Methyltransf_11"/>
</dbReference>
<dbReference type="SUPFAM" id="SSF53335">
    <property type="entry name" value="S-adenosyl-L-methionine-dependent methyltransferases"/>
    <property type="match status" value="1"/>
</dbReference>
<dbReference type="InterPro" id="IPR029063">
    <property type="entry name" value="SAM-dependent_MTases_sf"/>
</dbReference>
<dbReference type="GO" id="GO:0032259">
    <property type="term" value="P:methylation"/>
    <property type="evidence" value="ECO:0007669"/>
    <property type="project" value="UniProtKB-KW"/>
</dbReference>
<sequence length="216" mass="23260">MDLRRLRHTYDARAASYDRTVGLGERVLVGGLRRAFGMELRGEVLEVAVGSGLNLPFYGPAVERAVGLDLSGAMLARARARGRAEDAALPIRLVQGNAQRLPFSDGAFDTVAVSLALCTVPDPGATLQEMARVCRSGGRVLLLEHVRSPVPPVAWLQRLLSPVQERFIGCHLARETVTTLREAGFTVRSERRRLLGVFRLVVADPPPDGGGTDAAA</sequence>
<evidence type="ECO:0000313" key="2">
    <source>
        <dbReference type="EMBL" id="CAA9544384.1"/>
    </source>
</evidence>
<organism evidence="2">
    <name type="scientific">uncultured Thermomicrobiales bacterium</name>
    <dbReference type="NCBI Taxonomy" id="1645740"/>
    <lineage>
        <taxon>Bacteria</taxon>
        <taxon>Pseudomonadati</taxon>
        <taxon>Thermomicrobiota</taxon>
        <taxon>Thermomicrobia</taxon>
        <taxon>Thermomicrobiales</taxon>
        <taxon>environmental samples</taxon>
    </lineage>
</organism>
<name>A0A6J4UA26_9BACT</name>
<dbReference type="EC" id="2.1.1.17" evidence="2"/>
<dbReference type="PANTHER" id="PTHR45036">
    <property type="entry name" value="METHYLTRANSFERASE LIKE 7B"/>
    <property type="match status" value="1"/>
</dbReference>
<dbReference type="GO" id="GO:0004608">
    <property type="term" value="F:phosphatidylethanolamine N-methyltransferase activity"/>
    <property type="evidence" value="ECO:0007669"/>
    <property type="project" value="UniProtKB-EC"/>
</dbReference>
<keyword evidence="2" id="KW-0489">Methyltransferase</keyword>
<dbReference type="Pfam" id="PF08241">
    <property type="entry name" value="Methyltransf_11"/>
    <property type="match status" value="1"/>
</dbReference>
<gene>
    <name evidence="2" type="ORF">AVDCRST_MAG73-2259</name>
</gene>
<dbReference type="AlphaFoldDB" id="A0A6J4UA26"/>
<reference evidence="2" key="1">
    <citation type="submission" date="2020-02" db="EMBL/GenBank/DDBJ databases">
        <authorList>
            <person name="Meier V. D."/>
        </authorList>
    </citation>
    <scope>NUCLEOTIDE SEQUENCE</scope>
    <source>
        <strain evidence="2">AVDCRST_MAG73</strain>
    </source>
</reference>
<feature type="domain" description="Methyltransferase type 11" evidence="1">
    <location>
        <begin position="45"/>
        <end position="141"/>
    </location>
</feature>
<keyword evidence="2" id="KW-0808">Transferase</keyword>
<accession>A0A6J4UA26</accession>
<proteinExistence type="predicted"/>
<dbReference type="Gene3D" id="3.40.50.150">
    <property type="entry name" value="Vaccinia Virus protein VP39"/>
    <property type="match status" value="1"/>
</dbReference>
<evidence type="ECO:0000259" key="1">
    <source>
        <dbReference type="Pfam" id="PF08241"/>
    </source>
</evidence>
<dbReference type="InterPro" id="IPR052356">
    <property type="entry name" value="Thiol_S-MT"/>
</dbReference>